<dbReference type="GO" id="GO:0005085">
    <property type="term" value="F:guanyl-nucleotide exchange factor activity"/>
    <property type="evidence" value="ECO:0007669"/>
    <property type="project" value="UniProtKB-KW"/>
</dbReference>
<gene>
    <name evidence="5" type="ORF">SMRZ_LOCUS1229</name>
</gene>
<dbReference type="GO" id="GO:0005886">
    <property type="term" value="C:plasma membrane"/>
    <property type="evidence" value="ECO:0007669"/>
    <property type="project" value="TreeGrafter"/>
</dbReference>
<sequence length="311" mass="35849">MSFIVNQKTWHGKSSSLIIHFLTIFWGESALLLDMLSHGHAYIASAREVLLIAFTRLVVSEIISRTDLNDRVMCIDKWVAIADICRCMQNYNGVLQICSALVNSSVYRLKRTWERVSKQTKQSIDRLQMLVASDGRFKSMREALHRYVRLRNILFGFFHQYKLMLISSEYDIFMSAKLFLDESIIYGQVNRKSLRDFKVRRLENLFSLLIYLLTYTCYSQWSIDRQPPFCNSLCPKPSFLVLSISCLFFHACLHFSASCVLRSSSFPLALRIPREGLPCDGVGCFHQCVSYPLPALLPDFFLLSNLVCSLS</sequence>
<keyword evidence="3" id="KW-1133">Transmembrane helix</keyword>
<feature type="domain" description="Ras-GEF" evidence="4">
    <location>
        <begin position="7"/>
        <end position="228"/>
    </location>
</feature>
<evidence type="ECO:0000259" key="4">
    <source>
        <dbReference type="PROSITE" id="PS50009"/>
    </source>
</evidence>
<proteinExistence type="predicted"/>
<evidence type="ECO:0000256" key="2">
    <source>
        <dbReference type="PROSITE-ProRule" id="PRU00168"/>
    </source>
</evidence>
<evidence type="ECO:0000313" key="5">
    <source>
        <dbReference type="EMBL" id="VDO50605.1"/>
    </source>
</evidence>
<feature type="transmembrane region" description="Helical" evidence="3">
    <location>
        <begin position="202"/>
        <end position="221"/>
    </location>
</feature>
<dbReference type="AlphaFoldDB" id="A0A3P7ZMC1"/>
<keyword evidence="3" id="KW-0472">Membrane</keyword>
<dbReference type="PANTHER" id="PTHR23113">
    <property type="entry name" value="GUANINE NUCLEOTIDE EXCHANGE FACTOR"/>
    <property type="match status" value="1"/>
</dbReference>
<keyword evidence="1 2" id="KW-0344">Guanine-nucleotide releasing factor</keyword>
<organism evidence="5 6">
    <name type="scientific">Schistosoma margrebowiei</name>
    <dbReference type="NCBI Taxonomy" id="48269"/>
    <lineage>
        <taxon>Eukaryota</taxon>
        <taxon>Metazoa</taxon>
        <taxon>Spiralia</taxon>
        <taxon>Lophotrochozoa</taxon>
        <taxon>Platyhelminthes</taxon>
        <taxon>Trematoda</taxon>
        <taxon>Digenea</taxon>
        <taxon>Strigeidida</taxon>
        <taxon>Schistosomatoidea</taxon>
        <taxon>Schistosomatidae</taxon>
        <taxon>Schistosoma</taxon>
    </lineage>
</organism>
<feature type="transmembrane region" description="Helical" evidence="3">
    <location>
        <begin position="241"/>
        <end position="261"/>
    </location>
</feature>
<dbReference type="SUPFAM" id="SSF48366">
    <property type="entry name" value="Ras GEF"/>
    <property type="match status" value="1"/>
</dbReference>
<dbReference type="InterPro" id="IPR036964">
    <property type="entry name" value="RASGEF_cat_dom_sf"/>
</dbReference>
<dbReference type="Gene3D" id="1.10.840.10">
    <property type="entry name" value="Ras guanine-nucleotide exchange factors catalytic domain"/>
    <property type="match status" value="1"/>
</dbReference>
<dbReference type="PROSITE" id="PS50009">
    <property type="entry name" value="RASGEF_CAT"/>
    <property type="match status" value="1"/>
</dbReference>
<name>A0A3P7ZMC1_9TREM</name>
<dbReference type="InterPro" id="IPR001895">
    <property type="entry name" value="RASGEF_cat_dom"/>
</dbReference>
<reference evidence="5 6" key="1">
    <citation type="submission" date="2018-11" db="EMBL/GenBank/DDBJ databases">
        <authorList>
            <consortium name="Pathogen Informatics"/>
        </authorList>
    </citation>
    <scope>NUCLEOTIDE SEQUENCE [LARGE SCALE GENOMIC DNA]</scope>
    <source>
        <strain evidence="5 6">Zambia</strain>
    </source>
</reference>
<dbReference type="InterPro" id="IPR023578">
    <property type="entry name" value="Ras_GEF_dom_sf"/>
</dbReference>
<dbReference type="InterPro" id="IPR008937">
    <property type="entry name" value="Ras-like_GEF"/>
</dbReference>
<keyword evidence="6" id="KW-1185">Reference proteome</keyword>
<dbReference type="GO" id="GO:0007265">
    <property type="term" value="P:Ras protein signal transduction"/>
    <property type="evidence" value="ECO:0007669"/>
    <property type="project" value="TreeGrafter"/>
</dbReference>
<dbReference type="Proteomes" id="UP000277204">
    <property type="component" value="Unassembled WGS sequence"/>
</dbReference>
<evidence type="ECO:0000256" key="3">
    <source>
        <dbReference type="SAM" id="Phobius"/>
    </source>
</evidence>
<evidence type="ECO:0000313" key="6">
    <source>
        <dbReference type="Proteomes" id="UP000277204"/>
    </source>
</evidence>
<keyword evidence="3" id="KW-0812">Transmembrane</keyword>
<evidence type="ECO:0000256" key="1">
    <source>
        <dbReference type="ARBA" id="ARBA00022658"/>
    </source>
</evidence>
<dbReference type="PANTHER" id="PTHR23113:SF99">
    <property type="entry name" value="RASGEF DOMAIN-CONTAINING PROTEIN"/>
    <property type="match status" value="1"/>
</dbReference>
<dbReference type="Pfam" id="PF00617">
    <property type="entry name" value="RasGEF"/>
    <property type="match status" value="1"/>
</dbReference>
<dbReference type="SMART" id="SM00147">
    <property type="entry name" value="RasGEF"/>
    <property type="match status" value="1"/>
</dbReference>
<accession>A0A3P7ZMC1</accession>
<dbReference type="EMBL" id="UZAI01000260">
    <property type="protein sequence ID" value="VDO50605.1"/>
    <property type="molecule type" value="Genomic_DNA"/>
</dbReference>
<protein>
    <recommendedName>
        <fullName evidence="4">Ras-GEF domain-containing protein</fullName>
    </recommendedName>
</protein>